<name>A0AA88PAQ9_9TELE</name>
<gene>
    <name evidence="1" type="ORF">Q8A67_017254</name>
</gene>
<comment type="caution">
    <text evidence="1">The sequence shown here is derived from an EMBL/GenBank/DDBJ whole genome shotgun (WGS) entry which is preliminary data.</text>
</comment>
<organism evidence="1 2">
    <name type="scientific">Cirrhinus molitorella</name>
    <name type="common">mud carp</name>
    <dbReference type="NCBI Taxonomy" id="172907"/>
    <lineage>
        <taxon>Eukaryota</taxon>
        <taxon>Metazoa</taxon>
        <taxon>Chordata</taxon>
        <taxon>Craniata</taxon>
        <taxon>Vertebrata</taxon>
        <taxon>Euteleostomi</taxon>
        <taxon>Actinopterygii</taxon>
        <taxon>Neopterygii</taxon>
        <taxon>Teleostei</taxon>
        <taxon>Ostariophysi</taxon>
        <taxon>Cypriniformes</taxon>
        <taxon>Cyprinidae</taxon>
        <taxon>Labeoninae</taxon>
        <taxon>Labeonini</taxon>
        <taxon>Cirrhinus</taxon>
    </lineage>
</organism>
<dbReference type="EMBL" id="JAUYZG010000017">
    <property type="protein sequence ID" value="KAK2883617.1"/>
    <property type="molecule type" value="Genomic_DNA"/>
</dbReference>
<evidence type="ECO:0000313" key="2">
    <source>
        <dbReference type="Proteomes" id="UP001187343"/>
    </source>
</evidence>
<keyword evidence="2" id="KW-1185">Reference proteome</keyword>
<protein>
    <submittedName>
        <fullName evidence="1">Uncharacterized protein</fullName>
    </submittedName>
</protein>
<dbReference type="Pfam" id="PF15768">
    <property type="entry name" value="CC190"/>
    <property type="match status" value="2"/>
</dbReference>
<sequence length="282" mass="32648">MRRGEWLWPGEAQRRDERRAEARLAEGLQRLDQAKHYHLNTLTREQRRLHKDLISIKTGNPWKRGLHSLGLRPSNHDVSRPAASYKRTLLPIIPMAGKEADNYRSSLHARVQEFMSSGEKRTEHSSETLCLPDLKRQPVTSLTAMSTNTEREESKEREMDGEQDRARDREALMEVGEVVRDREKDNQKEREWMLLREREKDTEIGAGINGNRCLSSPVSFPSEMLAPDGHLRTVHTLPNFAQALAEARKARYIRYRGQPLCERELTIREIFAGDSRAPALRH</sequence>
<reference evidence="1" key="1">
    <citation type="submission" date="2023-08" db="EMBL/GenBank/DDBJ databases">
        <title>Chromosome-level Genome Assembly of mud carp (Cirrhinus molitorella).</title>
        <authorList>
            <person name="Liu H."/>
        </authorList>
    </citation>
    <scope>NUCLEOTIDE SEQUENCE</scope>
    <source>
        <strain evidence="1">Prfri</strain>
        <tissue evidence="1">Muscle</tissue>
    </source>
</reference>
<accession>A0AA88PAQ9</accession>
<proteinExistence type="predicted"/>
<dbReference type="PANTHER" id="PTHR36871:SF1">
    <property type="entry name" value="COILED-COIL DOMAIN-CONTAINING PROTEIN 190"/>
    <property type="match status" value="1"/>
</dbReference>
<dbReference type="Proteomes" id="UP001187343">
    <property type="component" value="Unassembled WGS sequence"/>
</dbReference>
<dbReference type="PANTHER" id="PTHR36871">
    <property type="entry name" value="COILED-COIL DOMAIN-CONTAINING PROTEIN 190"/>
    <property type="match status" value="1"/>
</dbReference>
<dbReference type="AlphaFoldDB" id="A0AA88PAQ9"/>
<dbReference type="InterPro" id="IPR031525">
    <property type="entry name" value="CC190"/>
</dbReference>
<evidence type="ECO:0000313" key="1">
    <source>
        <dbReference type="EMBL" id="KAK2883617.1"/>
    </source>
</evidence>